<keyword evidence="4 9" id="KW-0813">Transport</keyword>
<comment type="caution">
    <text evidence="11">The sequence shown here is derived from an EMBL/GenBank/DDBJ whole genome shotgun (WGS) entry which is preliminary data.</text>
</comment>
<dbReference type="GO" id="GO:0046933">
    <property type="term" value="F:proton-transporting ATP synthase activity, rotational mechanism"/>
    <property type="evidence" value="ECO:0007669"/>
    <property type="project" value="InterPro"/>
</dbReference>
<dbReference type="GO" id="GO:0012505">
    <property type="term" value="C:endomembrane system"/>
    <property type="evidence" value="ECO:0007669"/>
    <property type="project" value="UniProtKB-SubCell"/>
</dbReference>
<evidence type="ECO:0000256" key="8">
    <source>
        <dbReference type="ARBA" id="ARBA00023310"/>
    </source>
</evidence>
<dbReference type="AlphaFoldDB" id="A0AA37MKZ8"/>
<dbReference type="PANTHER" id="PTHR13822">
    <property type="entry name" value="ATP SYNTHASE DELTA/EPSILON CHAIN"/>
    <property type="match status" value="1"/>
</dbReference>
<comment type="subunit">
    <text evidence="9">F-type ATPases have 2 components, CF(1) - the catalytic core - and CF(0) - the membrane proton channel. CF(1) has five subunits: alpha(3), beta(3), gamma(1), delta(1), epsilon(1). CF(0) has three main subunits: a, b and c.</text>
</comment>
<reference evidence="11" key="1">
    <citation type="submission" date="2021-08" db="EMBL/GenBank/DDBJ databases">
        <title>Prevotella lacticifex sp. nov., isolated from rumen of cow.</title>
        <authorList>
            <person name="Shinkai T."/>
            <person name="Ikeyama N."/>
            <person name="Kumagai M."/>
            <person name="Ohmori H."/>
            <person name="Sakamoto M."/>
            <person name="Ohkuma M."/>
            <person name="Mitsumori M."/>
        </authorList>
    </citation>
    <scope>NUCLEOTIDE SEQUENCE</scope>
    <source>
        <strain evidence="11">DSM 11371</strain>
    </source>
</reference>
<sequence length="83" mass="9109">MIVSMLKLKIVSTEKVVFTGDVESVTVPGTLGEFEILVNHAPIISSLEKGRVKYKTQEGEQCLEVLGGFVEVKRNEVSLCVEV</sequence>
<evidence type="ECO:0000313" key="12">
    <source>
        <dbReference type="Proteomes" id="UP000887043"/>
    </source>
</evidence>
<accession>A0AA37MKZ8</accession>
<dbReference type="SUPFAM" id="SSF51344">
    <property type="entry name" value="Epsilon subunit of F1F0-ATP synthase N-terminal domain"/>
    <property type="match status" value="1"/>
</dbReference>
<dbReference type="InterPro" id="IPR020546">
    <property type="entry name" value="ATP_synth_F1_dsu/esu_N"/>
</dbReference>
<evidence type="ECO:0000256" key="5">
    <source>
        <dbReference type="ARBA" id="ARBA00023065"/>
    </source>
</evidence>
<dbReference type="Gene3D" id="2.60.15.10">
    <property type="entry name" value="F0F1 ATP synthase delta/epsilon subunit, N-terminal"/>
    <property type="match status" value="1"/>
</dbReference>
<evidence type="ECO:0000256" key="3">
    <source>
        <dbReference type="ARBA" id="ARBA00005712"/>
    </source>
</evidence>
<name>A0AA37MKZ8_SEGBR</name>
<evidence type="ECO:0000256" key="2">
    <source>
        <dbReference type="ARBA" id="ARBA00004184"/>
    </source>
</evidence>
<evidence type="ECO:0000256" key="7">
    <source>
        <dbReference type="ARBA" id="ARBA00023196"/>
    </source>
</evidence>
<protein>
    <recommendedName>
        <fullName evidence="10">ATP synthase F1 complex delta/epsilon subunit N-terminal domain-containing protein</fullName>
    </recommendedName>
</protein>
<organism evidence="11 12">
    <name type="scientific">Segatella bryantii</name>
    <name type="common">Prevotella bryantii</name>
    <dbReference type="NCBI Taxonomy" id="77095"/>
    <lineage>
        <taxon>Bacteria</taxon>
        <taxon>Pseudomonadati</taxon>
        <taxon>Bacteroidota</taxon>
        <taxon>Bacteroidia</taxon>
        <taxon>Bacteroidales</taxon>
        <taxon>Prevotellaceae</taxon>
        <taxon>Segatella</taxon>
    </lineage>
</organism>
<dbReference type="CDD" id="cd12152">
    <property type="entry name" value="F1-ATPase_delta"/>
    <property type="match status" value="1"/>
</dbReference>
<evidence type="ECO:0000256" key="4">
    <source>
        <dbReference type="ARBA" id="ARBA00022448"/>
    </source>
</evidence>
<proteinExistence type="inferred from homology"/>
<dbReference type="Proteomes" id="UP000887043">
    <property type="component" value="Unassembled WGS sequence"/>
</dbReference>
<keyword evidence="5 9" id="KW-0406">Ion transport</keyword>
<comment type="similarity">
    <text evidence="3 9">Belongs to the ATPase epsilon chain family.</text>
</comment>
<comment type="subcellular location">
    <subcellularLocation>
        <location evidence="2">Endomembrane system</location>
        <topology evidence="2">Peripheral membrane protein</topology>
    </subcellularLocation>
</comment>
<evidence type="ECO:0000259" key="10">
    <source>
        <dbReference type="Pfam" id="PF02823"/>
    </source>
</evidence>
<keyword evidence="7 9" id="KW-0139">CF(1)</keyword>
<dbReference type="Pfam" id="PF02823">
    <property type="entry name" value="ATP-synt_DE_N"/>
    <property type="match status" value="1"/>
</dbReference>
<keyword evidence="8 9" id="KW-0066">ATP synthesis</keyword>
<dbReference type="InterPro" id="IPR036771">
    <property type="entry name" value="ATPsynth_dsu/esu_N"/>
</dbReference>
<evidence type="ECO:0000313" key="11">
    <source>
        <dbReference type="EMBL" id="GJG27294.1"/>
    </source>
</evidence>
<dbReference type="EMBL" id="BPTR01000001">
    <property type="protein sequence ID" value="GJG27294.1"/>
    <property type="molecule type" value="Genomic_DNA"/>
</dbReference>
<evidence type="ECO:0000256" key="6">
    <source>
        <dbReference type="ARBA" id="ARBA00023136"/>
    </source>
</evidence>
<evidence type="ECO:0000256" key="1">
    <source>
        <dbReference type="ARBA" id="ARBA00003543"/>
    </source>
</evidence>
<keyword evidence="6" id="KW-0472">Membrane</keyword>
<dbReference type="PANTHER" id="PTHR13822:SF10">
    <property type="entry name" value="ATP SYNTHASE EPSILON CHAIN, CHLOROPLASTIC"/>
    <property type="match status" value="1"/>
</dbReference>
<gene>
    <name evidence="11" type="ORF">PRRU23_09940</name>
</gene>
<dbReference type="InterPro" id="IPR001469">
    <property type="entry name" value="ATP_synth_F1_dsu/esu"/>
</dbReference>
<evidence type="ECO:0000256" key="9">
    <source>
        <dbReference type="RuleBase" id="RU003656"/>
    </source>
</evidence>
<comment type="function">
    <text evidence="1">Produces ATP from ADP in the presence of a proton gradient across the membrane.</text>
</comment>
<dbReference type="NCBIfam" id="TIGR01216">
    <property type="entry name" value="ATP_synt_epsi"/>
    <property type="match status" value="1"/>
</dbReference>
<feature type="domain" description="ATP synthase F1 complex delta/epsilon subunit N-terminal" evidence="10">
    <location>
        <begin position="6"/>
        <end position="82"/>
    </location>
</feature>
<dbReference type="GO" id="GO:0045259">
    <property type="term" value="C:proton-transporting ATP synthase complex"/>
    <property type="evidence" value="ECO:0007669"/>
    <property type="project" value="UniProtKB-KW"/>
</dbReference>